<dbReference type="AlphaFoldDB" id="A0A1Q5UAR5"/>
<proteinExistence type="predicted"/>
<gene>
    <name evidence="1" type="ORF">PENSUB_5051</name>
</gene>
<evidence type="ECO:0000313" key="1">
    <source>
        <dbReference type="EMBL" id="OKP09563.1"/>
    </source>
</evidence>
<evidence type="ECO:0000313" key="2">
    <source>
        <dbReference type="Proteomes" id="UP000186955"/>
    </source>
</evidence>
<organism evidence="1 2">
    <name type="scientific">Penicillium subrubescens</name>
    <dbReference type="NCBI Taxonomy" id="1316194"/>
    <lineage>
        <taxon>Eukaryota</taxon>
        <taxon>Fungi</taxon>
        <taxon>Dikarya</taxon>
        <taxon>Ascomycota</taxon>
        <taxon>Pezizomycotina</taxon>
        <taxon>Eurotiomycetes</taxon>
        <taxon>Eurotiomycetidae</taxon>
        <taxon>Eurotiales</taxon>
        <taxon>Aspergillaceae</taxon>
        <taxon>Penicillium</taxon>
    </lineage>
</organism>
<reference evidence="1 2" key="1">
    <citation type="submission" date="2016-10" db="EMBL/GenBank/DDBJ databases">
        <title>Genome sequence of the ascomycete fungus Penicillium subrubescens.</title>
        <authorList>
            <person name="De Vries R.P."/>
            <person name="Peng M."/>
            <person name="Dilokpimol A."/>
            <person name="Hilden K."/>
            <person name="Makela M.R."/>
            <person name="Grigoriev I."/>
            <person name="Riley R."/>
            <person name="Granchi Z."/>
        </authorList>
    </citation>
    <scope>NUCLEOTIDE SEQUENCE [LARGE SCALE GENOMIC DNA]</scope>
    <source>
        <strain evidence="1 2">CBS 132785</strain>
    </source>
</reference>
<sequence length="102" mass="10814">MTESTFQANVVFDFAAIQAQAHASTTVNGSAINSGKWCVDCTTAQAEATYIAAIPPIVMQLMIRDDKDVAANDMSSGSPIKSNIVQFLNAAKGESSLFVLKQ</sequence>
<feature type="non-terminal residue" evidence="1">
    <location>
        <position position="102"/>
    </location>
</feature>
<keyword evidence="2" id="KW-1185">Reference proteome</keyword>
<dbReference type="EMBL" id="MNBE01000492">
    <property type="protein sequence ID" value="OKP09563.1"/>
    <property type="molecule type" value="Genomic_DNA"/>
</dbReference>
<comment type="caution">
    <text evidence="1">The sequence shown here is derived from an EMBL/GenBank/DDBJ whole genome shotgun (WGS) entry which is preliminary data.</text>
</comment>
<name>A0A1Q5UAR5_9EURO</name>
<protein>
    <submittedName>
        <fullName evidence="1">Uncharacterized protein</fullName>
    </submittedName>
</protein>
<accession>A0A1Q5UAR5</accession>
<dbReference type="Proteomes" id="UP000186955">
    <property type="component" value="Unassembled WGS sequence"/>
</dbReference>